<protein>
    <submittedName>
        <fullName evidence="1">Uncharacterized protein</fullName>
    </submittedName>
</protein>
<dbReference type="AlphaFoldDB" id="A0ABC8S030"/>
<organism evidence="1 2">
    <name type="scientific">Ilex paraguariensis</name>
    <name type="common">yerba mate</name>
    <dbReference type="NCBI Taxonomy" id="185542"/>
    <lineage>
        <taxon>Eukaryota</taxon>
        <taxon>Viridiplantae</taxon>
        <taxon>Streptophyta</taxon>
        <taxon>Embryophyta</taxon>
        <taxon>Tracheophyta</taxon>
        <taxon>Spermatophyta</taxon>
        <taxon>Magnoliopsida</taxon>
        <taxon>eudicotyledons</taxon>
        <taxon>Gunneridae</taxon>
        <taxon>Pentapetalae</taxon>
        <taxon>asterids</taxon>
        <taxon>campanulids</taxon>
        <taxon>Aquifoliales</taxon>
        <taxon>Aquifoliaceae</taxon>
        <taxon>Ilex</taxon>
    </lineage>
</organism>
<keyword evidence="2" id="KW-1185">Reference proteome</keyword>
<reference evidence="1 2" key="1">
    <citation type="submission" date="2024-02" db="EMBL/GenBank/DDBJ databases">
        <authorList>
            <person name="Vignale AGUSTIN F."/>
            <person name="Sosa J E."/>
            <person name="Modenutti C."/>
        </authorList>
    </citation>
    <scope>NUCLEOTIDE SEQUENCE [LARGE SCALE GENOMIC DNA]</scope>
</reference>
<proteinExistence type="predicted"/>
<evidence type="ECO:0000313" key="2">
    <source>
        <dbReference type="Proteomes" id="UP001642360"/>
    </source>
</evidence>
<sequence>MWGLQPLNGQDCFGELNRKKFCEALMLHHTKSRSEGNDGFTRDRFCRVLPPIVLKKTAQTALFHTDSLIGSLLVSSEISNLIR</sequence>
<dbReference type="EMBL" id="CAUOFW020002058">
    <property type="protein sequence ID" value="CAK9150603.1"/>
    <property type="molecule type" value="Genomic_DNA"/>
</dbReference>
<accession>A0ABC8S030</accession>
<dbReference type="Proteomes" id="UP001642360">
    <property type="component" value="Unassembled WGS sequence"/>
</dbReference>
<name>A0ABC8S030_9AQUA</name>
<evidence type="ECO:0000313" key="1">
    <source>
        <dbReference type="EMBL" id="CAK9150603.1"/>
    </source>
</evidence>
<gene>
    <name evidence="1" type="ORF">ILEXP_LOCUS18762</name>
</gene>
<comment type="caution">
    <text evidence="1">The sequence shown here is derived from an EMBL/GenBank/DDBJ whole genome shotgun (WGS) entry which is preliminary data.</text>
</comment>